<dbReference type="RefSeq" id="WP_121160313.1">
    <property type="nucleotide sequence ID" value="NZ_RBKT01000001.1"/>
</dbReference>
<dbReference type="InterPro" id="IPR011008">
    <property type="entry name" value="Dimeric_a/b-barrel"/>
</dbReference>
<comment type="caution">
    <text evidence="1">The sequence shown here is derived from an EMBL/GenBank/DDBJ whole genome shotgun (WGS) entry which is preliminary data.</text>
</comment>
<dbReference type="AlphaFoldDB" id="A0A495JTH8"/>
<protein>
    <submittedName>
        <fullName evidence="1">Cyclase</fullName>
    </submittedName>
</protein>
<dbReference type="Gene3D" id="3.30.70.1090">
    <property type="entry name" value="Dimeric alpha+beta barrel"/>
    <property type="match status" value="1"/>
</dbReference>
<gene>
    <name evidence="1" type="ORF">BDK92_6731</name>
</gene>
<keyword evidence="2" id="KW-1185">Reference proteome</keyword>
<organism evidence="1 2">
    <name type="scientific">Micromonospora pisi</name>
    <dbReference type="NCBI Taxonomy" id="589240"/>
    <lineage>
        <taxon>Bacteria</taxon>
        <taxon>Bacillati</taxon>
        <taxon>Actinomycetota</taxon>
        <taxon>Actinomycetes</taxon>
        <taxon>Micromonosporales</taxon>
        <taxon>Micromonosporaceae</taxon>
        <taxon>Micromonospora</taxon>
    </lineage>
</organism>
<proteinExistence type="predicted"/>
<dbReference type="Pfam" id="PF04673">
    <property type="entry name" value="Cyclase_polyket"/>
    <property type="match status" value="1"/>
</dbReference>
<sequence>MHRSLIVAKIMPGAESEVARIFAESDQTELPGIVGVRHRSLYRLDDLYVHLLETEEPVAAGLMTASQHPEFVRVSERLRPHISPYLSTWRSPRDAVAGCFYRWDAAVQASGSGR</sequence>
<evidence type="ECO:0000313" key="2">
    <source>
        <dbReference type="Proteomes" id="UP000277671"/>
    </source>
</evidence>
<dbReference type="OrthoDB" id="4147507at2"/>
<dbReference type="Proteomes" id="UP000277671">
    <property type="component" value="Unassembled WGS sequence"/>
</dbReference>
<reference evidence="1 2" key="1">
    <citation type="submission" date="2018-10" db="EMBL/GenBank/DDBJ databases">
        <title>Sequencing the genomes of 1000 actinobacteria strains.</title>
        <authorList>
            <person name="Klenk H.-P."/>
        </authorList>
    </citation>
    <scope>NUCLEOTIDE SEQUENCE [LARGE SCALE GENOMIC DNA]</scope>
    <source>
        <strain evidence="1 2">DSM 45175</strain>
    </source>
</reference>
<evidence type="ECO:0000313" key="1">
    <source>
        <dbReference type="EMBL" id="RKR92293.1"/>
    </source>
</evidence>
<accession>A0A495JTH8</accession>
<name>A0A495JTH8_9ACTN</name>
<dbReference type="InterPro" id="IPR006765">
    <property type="entry name" value="Polyketide_synth_cyclase"/>
</dbReference>
<dbReference type="EMBL" id="RBKT01000001">
    <property type="protein sequence ID" value="RKR92293.1"/>
    <property type="molecule type" value="Genomic_DNA"/>
</dbReference>
<dbReference type="InterPro" id="IPR038474">
    <property type="entry name" value="Polyketide_synth_cyclase_sf"/>
</dbReference>
<dbReference type="SUPFAM" id="SSF54909">
    <property type="entry name" value="Dimeric alpha+beta barrel"/>
    <property type="match status" value="1"/>
</dbReference>
<dbReference type="GO" id="GO:0030639">
    <property type="term" value="P:polyketide biosynthetic process"/>
    <property type="evidence" value="ECO:0007669"/>
    <property type="project" value="InterPro"/>
</dbReference>